<feature type="domain" description="PPM-type phosphatase" evidence="11">
    <location>
        <begin position="72"/>
        <end position="334"/>
    </location>
</feature>
<dbReference type="PROSITE" id="PS01032">
    <property type="entry name" value="PPM_1"/>
    <property type="match status" value="1"/>
</dbReference>
<dbReference type="EC" id="3.1.3.16" evidence="4"/>
<dbReference type="GO" id="GO:0004722">
    <property type="term" value="F:protein serine/threonine phosphatase activity"/>
    <property type="evidence" value="ECO:0007669"/>
    <property type="project" value="UniProtKB-EC"/>
</dbReference>
<evidence type="ECO:0000256" key="7">
    <source>
        <dbReference type="ARBA" id="ARBA00022912"/>
    </source>
</evidence>
<dbReference type="InterPro" id="IPR000222">
    <property type="entry name" value="PP2C_BS"/>
</dbReference>
<comment type="cofactor">
    <cofactor evidence="2">
        <name>Mg(2+)</name>
        <dbReference type="ChEBI" id="CHEBI:18420"/>
    </cofactor>
</comment>
<comment type="caution">
    <text evidence="12">The sequence shown here is derived from an EMBL/GenBank/DDBJ whole genome shotgun (WGS) entry which is preliminary data.</text>
</comment>
<evidence type="ECO:0000256" key="9">
    <source>
        <dbReference type="ARBA" id="ARBA00048832"/>
    </source>
</evidence>
<dbReference type="RefSeq" id="XP_027620518.1">
    <property type="nucleotide sequence ID" value="XM_027764717.1"/>
</dbReference>
<evidence type="ECO:0000313" key="12">
    <source>
        <dbReference type="EMBL" id="GBE89605.1"/>
    </source>
</evidence>
<evidence type="ECO:0000256" key="2">
    <source>
        <dbReference type="ARBA" id="ARBA00001946"/>
    </source>
</evidence>
<dbReference type="AlphaFoldDB" id="A0A401H595"/>
<sequence>MSHNATADSDSDMAIDGLERDIIDLDEDSEDSDQDMKNTVDTAQFVDWWRSIWHTTPDSRKTTVQGENRSFSYAVTSMQGWRMNMEDTHAIKLHLGDQDGANAYFAVFDGHGGDAIAGLASEFLHQNLVKEGAYAQKAYPEALKNAFLGFDAKFRPLHTDETDGSTATVALITNEGKIYVANTGDSRAVLSHQGKAKPLSLDHKTSIVAEQARVLAAGGRIEDDRVNGDLAMTRSLGDYRLKQNMALPPEQQMVTALPEVVEHEVTKEDEFLILACDGVWDCLKSQQVIDLVRLFVSQGKKLSKVCEDICQHCLAPNPLMGHGDDNMTLMVVALLHGRTPQQWYEWVTKRTVSRHGYDTPKELPEIYPSEEVEDWGPAWDDLRSQMAESKEKFIQQEEDALDLNRNDIKARLKV</sequence>
<dbReference type="SMART" id="SM00331">
    <property type="entry name" value="PP2C_SIG"/>
    <property type="match status" value="1"/>
</dbReference>
<dbReference type="Gene3D" id="3.60.40.10">
    <property type="entry name" value="PPM-type phosphatase domain"/>
    <property type="match status" value="1"/>
</dbReference>
<proteinExistence type="inferred from homology"/>
<dbReference type="SMART" id="SM00332">
    <property type="entry name" value="PP2Cc"/>
    <property type="match status" value="1"/>
</dbReference>
<evidence type="ECO:0000256" key="3">
    <source>
        <dbReference type="ARBA" id="ARBA00006702"/>
    </source>
</evidence>
<dbReference type="OrthoDB" id="10264738at2759"/>
<comment type="cofactor">
    <cofactor evidence="1">
        <name>Mn(2+)</name>
        <dbReference type="ChEBI" id="CHEBI:29035"/>
    </cofactor>
</comment>
<keyword evidence="8" id="KW-0464">Manganese</keyword>
<dbReference type="EMBL" id="BFAD01000016">
    <property type="protein sequence ID" value="GBE89605.1"/>
    <property type="molecule type" value="Genomic_DNA"/>
</dbReference>
<organism evidence="12 13">
    <name type="scientific">Sparassis crispa</name>
    <dbReference type="NCBI Taxonomy" id="139825"/>
    <lineage>
        <taxon>Eukaryota</taxon>
        <taxon>Fungi</taxon>
        <taxon>Dikarya</taxon>
        <taxon>Basidiomycota</taxon>
        <taxon>Agaricomycotina</taxon>
        <taxon>Agaricomycetes</taxon>
        <taxon>Polyporales</taxon>
        <taxon>Sparassidaceae</taxon>
        <taxon>Sparassis</taxon>
    </lineage>
</organism>
<name>A0A401H595_9APHY</name>
<keyword evidence="7 10" id="KW-0904">Protein phosphatase</keyword>
<dbReference type="Proteomes" id="UP000287166">
    <property type="component" value="Unassembled WGS sequence"/>
</dbReference>
<evidence type="ECO:0000256" key="10">
    <source>
        <dbReference type="RuleBase" id="RU003465"/>
    </source>
</evidence>
<accession>A0A401H595</accession>
<evidence type="ECO:0000256" key="4">
    <source>
        <dbReference type="ARBA" id="ARBA00013081"/>
    </source>
</evidence>
<protein>
    <recommendedName>
        <fullName evidence="4">protein-serine/threonine phosphatase</fullName>
        <ecNumber evidence="4">3.1.3.16</ecNumber>
    </recommendedName>
</protein>
<dbReference type="InterPro" id="IPR001932">
    <property type="entry name" value="PPM-type_phosphatase-like_dom"/>
</dbReference>
<evidence type="ECO:0000256" key="1">
    <source>
        <dbReference type="ARBA" id="ARBA00001936"/>
    </source>
</evidence>
<dbReference type="Pfam" id="PF00481">
    <property type="entry name" value="PP2C"/>
    <property type="match status" value="1"/>
</dbReference>
<dbReference type="CDD" id="cd00143">
    <property type="entry name" value="PP2Cc"/>
    <property type="match status" value="1"/>
</dbReference>
<keyword evidence="13" id="KW-1185">Reference proteome</keyword>
<dbReference type="GO" id="GO:0046872">
    <property type="term" value="F:metal ion binding"/>
    <property type="evidence" value="ECO:0007669"/>
    <property type="project" value="UniProtKB-KW"/>
</dbReference>
<dbReference type="InParanoid" id="A0A401H595"/>
<dbReference type="GeneID" id="38786522"/>
<gene>
    <name evidence="12" type="ORF">SCP_1602680</name>
</gene>
<keyword evidence="5" id="KW-0479">Metal-binding</keyword>
<evidence type="ECO:0000259" key="11">
    <source>
        <dbReference type="PROSITE" id="PS51746"/>
    </source>
</evidence>
<evidence type="ECO:0000256" key="8">
    <source>
        <dbReference type="ARBA" id="ARBA00023211"/>
    </source>
</evidence>
<dbReference type="PROSITE" id="PS51746">
    <property type="entry name" value="PPM_2"/>
    <property type="match status" value="1"/>
</dbReference>
<comment type="catalytic activity">
    <reaction evidence="9">
        <text>O-phospho-L-threonyl-[protein] + H2O = L-threonyl-[protein] + phosphate</text>
        <dbReference type="Rhea" id="RHEA:47004"/>
        <dbReference type="Rhea" id="RHEA-COMP:11060"/>
        <dbReference type="Rhea" id="RHEA-COMP:11605"/>
        <dbReference type="ChEBI" id="CHEBI:15377"/>
        <dbReference type="ChEBI" id="CHEBI:30013"/>
        <dbReference type="ChEBI" id="CHEBI:43474"/>
        <dbReference type="ChEBI" id="CHEBI:61977"/>
        <dbReference type="EC" id="3.1.3.16"/>
    </reaction>
    <physiologicalReaction direction="left-to-right" evidence="9">
        <dbReference type="Rhea" id="RHEA:47005"/>
    </physiologicalReaction>
</comment>
<evidence type="ECO:0000256" key="5">
    <source>
        <dbReference type="ARBA" id="ARBA00022723"/>
    </source>
</evidence>
<evidence type="ECO:0000256" key="6">
    <source>
        <dbReference type="ARBA" id="ARBA00022801"/>
    </source>
</evidence>
<dbReference type="InterPro" id="IPR036457">
    <property type="entry name" value="PPM-type-like_dom_sf"/>
</dbReference>
<dbReference type="InterPro" id="IPR015655">
    <property type="entry name" value="PP2C"/>
</dbReference>
<dbReference type="PANTHER" id="PTHR13832">
    <property type="entry name" value="PROTEIN PHOSPHATASE 2C"/>
    <property type="match status" value="1"/>
</dbReference>
<keyword evidence="6 10" id="KW-0378">Hydrolase</keyword>
<dbReference type="SUPFAM" id="SSF81606">
    <property type="entry name" value="PP2C-like"/>
    <property type="match status" value="1"/>
</dbReference>
<evidence type="ECO:0000313" key="13">
    <source>
        <dbReference type="Proteomes" id="UP000287166"/>
    </source>
</evidence>
<dbReference type="STRING" id="139825.A0A401H595"/>
<reference evidence="12 13" key="1">
    <citation type="journal article" date="2018" name="Sci. Rep.">
        <title>Genome sequence of the cauliflower mushroom Sparassis crispa (Hanabiratake) and its association with beneficial usage.</title>
        <authorList>
            <person name="Kiyama R."/>
            <person name="Furutani Y."/>
            <person name="Kawaguchi K."/>
            <person name="Nakanishi T."/>
        </authorList>
    </citation>
    <scope>NUCLEOTIDE SEQUENCE [LARGE SCALE GENOMIC DNA]</scope>
</reference>
<comment type="similarity">
    <text evidence="3 10">Belongs to the PP2C family.</text>
</comment>
<dbReference type="PANTHER" id="PTHR13832:SF565">
    <property type="entry name" value="AT28366P-RELATED"/>
    <property type="match status" value="1"/>
</dbReference>